<protein>
    <recommendedName>
        <fullName evidence="6">SURF1-like protein</fullName>
    </recommendedName>
</protein>
<keyword evidence="3 6" id="KW-0812">Transmembrane</keyword>
<keyword evidence="6" id="KW-1003">Cell membrane</keyword>
<dbReference type="PANTHER" id="PTHR23427">
    <property type="entry name" value="SURFEIT LOCUS PROTEIN"/>
    <property type="match status" value="1"/>
</dbReference>
<organism evidence="7 8">
    <name type="scientific">Pigmentiphaga humi</name>
    <dbReference type="NCBI Taxonomy" id="2478468"/>
    <lineage>
        <taxon>Bacteria</taxon>
        <taxon>Pseudomonadati</taxon>
        <taxon>Pseudomonadota</taxon>
        <taxon>Betaproteobacteria</taxon>
        <taxon>Burkholderiales</taxon>
        <taxon>Alcaligenaceae</taxon>
        <taxon>Pigmentiphaga</taxon>
    </lineage>
</organism>
<evidence type="ECO:0000256" key="5">
    <source>
        <dbReference type="ARBA" id="ARBA00023136"/>
    </source>
</evidence>
<evidence type="ECO:0000256" key="2">
    <source>
        <dbReference type="ARBA" id="ARBA00007165"/>
    </source>
</evidence>
<dbReference type="InterPro" id="IPR002994">
    <property type="entry name" value="Surf1/Shy1"/>
</dbReference>
<evidence type="ECO:0000256" key="6">
    <source>
        <dbReference type="RuleBase" id="RU363076"/>
    </source>
</evidence>
<evidence type="ECO:0000256" key="1">
    <source>
        <dbReference type="ARBA" id="ARBA00004370"/>
    </source>
</evidence>
<dbReference type="GO" id="GO:0005886">
    <property type="term" value="C:plasma membrane"/>
    <property type="evidence" value="ECO:0007669"/>
    <property type="project" value="UniProtKB-SubCell"/>
</dbReference>
<dbReference type="EMBL" id="UWPJ01000013">
    <property type="protein sequence ID" value="VCU69341.1"/>
    <property type="molecule type" value="Genomic_DNA"/>
</dbReference>
<dbReference type="PANTHER" id="PTHR23427:SF2">
    <property type="entry name" value="SURFEIT LOCUS PROTEIN 1"/>
    <property type="match status" value="1"/>
</dbReference>
<feature type="transmembrane region" description="Helical" evidence="6">
    <location>
        <begin position="234"/>
        <end position="253"/>
    </location>
</feature>
<keyword evidence="5 6" id="KW-0472">Membrane</keyword>
<dbReference type="InterPro" id="IPR045214">
    <property type="entry name" value="Surf1/Surf4"/>
</dbReference>
<name>A0A3P4B0H4_9BURK</name>
<dbReference type="AlphaFoldDB" id="A0A3P4B0H4"/>
<evidence type="ECO:0000313" key="7">
    <source>
        <dbReference type="EMBL" id="VCU69341.1"/>
    </source>
</evidence>
<sequence>MRAVAGVNPPAAGPHRSGRVWVALALLAATVGVTGMLGRWQLHRAQEKLATLAELEAGRALPPLVLDAATPPAELRPWRPAMVRGRWLADRTVLLENRMSAGRPGFWVVTPLAVEQGAAVAVLRGWLPRPVPDGPVRVQTPPGPVEVSGVLLARVPRLLDLGALSGRPQAWPEPWPQADGAPPRMQNLDTGAYGQAAGLALLPAVLEQTGAQADGLLREWAGPPVNVDTHRGYALQWFSFAAIAAIAFGVLLVRHFRSTR</sequence>
<evidence type="ECO:0000313" key="8">
    <source>
        <dbReference type="Proteomes" id="UP000277294"/>
    </source>
</evidence>
<dbReference type="PROSITE" id="PS50895">
    <property type="entry name" value="SURF1"/>
    <property type="match status" value="1"/>
</dbReference>
<proteinExistence type="inferred from homology"/>
<dbReference type="Pfam" id="PF02104">
    <property type="entry name" value="SURF1"/>
    <property type="match status" value="1"/>
</dbReference>
<evidence type="ECO:0000256" key="3">
    <source>
        <dbReference type="ARBA" id="ARBA00022692"/>
    </source>
</evidence>
<dbReference type="CDD" id="cd06662">
    <property type="entry name" value="SURF1"/>
    <property type="match status" value="1"/>
</dbReference>
<gene>
    <name evidence="7" type="ORF">PIGHUM_01403</name>
</gene>
<accession>A0A3P4B0H4</accession>
<dbReference type="Proteomes" id="UP000277294">
    <property type="component" value="Unassembled WGS sequence"/>
</dbReference>
<comment type="similarity">
    <text evidence="2 6">Belongs to the SURF1 family.</text>
</comment>
<evidence type="ECO:0000256" key="4">
    <source>
        <dbReference type="ARBA" id="ARBA00022989"/>
    </source>
</evidence>
<keyword evidence="4 6" id="KW-1133">Transmembrane helix</keyword>
<feature type="transmembrane region" description="Helical" evidence="6">
    <location>
        <begin position="20"/>
        <end position="38"/>
    </location>
</feature>
<keyword evidence="8" id="KW-1185">Reference proteome</keyword>
<reference evidence="7 8" key="1">
    <citation type="submission" date="2018-10" db="EMBL/GenBank/DDBJ databases">
        <authorList>
            <person name="Criscuolo A."/>
        </authorList>
    </citation>
    <scope>NUCLEOTIDE SEQUENCE [LARGE SCALE GENOMIC DNA]</scope>
    <source>
        <strain evidence="7">DnA1</strain>
    </source>
</reference>
<comment type="subcellular location">
    <subcellularLocation>
        <location evidence="6">Cell membrane</location>
        <topology evidence="6">Multi-pass membrane protein</topology>
    </subcellularLocation>
    <subcellularLocation>
        <location evidence="1">Membrane</location>
    </subcellularLocation>
</comment>